<accession>A0ABR4TIP6</accession>
<sequence length="51" mass="5727">MRSTRFGIQDVLVIPLSHALTLSAPHSSMNVLYFREKSTIQAMSCCTAKRE</sequence>
<dbReference type="EMBL" id="AUNC01000067">
    <property type="protein sequence ID" value="KEO51134.1"/>
    <property type="molecule type" value="Genomic_DNA"/>
</dbReference>
<reference evidence="1 2" key="1">
    <citation type="submission" date="2013-07" db="EMBL/GenBank/DDBJ databases">
        <title>Thalassospira permensis NBRC 106175 Genome Sequencing.</title>
        <authorList>
            <person name="Lai Q."/>
            <person name="Shao Z."/>
        </authorList>
    </citation>
    <scope>NUCLEOTIDE SEQUENCE [LARGE SCALE GENOMIC DNA]</scope>
    <source>
        <strain evidence="1 2">NBRC 106175</strain>
    </source>
</reference>
<comment type="caution">
    <text evidence="1">The sequence shown here is derived from an EMBL/GenBank/DDBJ whole genome shotgun (WGS) entry which is preliminary data.</text>
</comment>
<dbReference type="Proteomes" id="UP000027463">
    <property type="component" value="Unassembled WGS sequence"/>
</dbReference>
<name>A0ABR4TIP6_9PROT</name>
<evidence type="ECO:0000313" key="1">
    <source>
        <dbReference type="EMBL" id="KEO51134.1"/>
    </source>
</evidence>
<gene>
    <name evidence="1" type="ORF">SMB34_09535</name>
</gene>
<organism evidence="1 2">
    <name type="scientific">Thalassospira permensis NBRC 106175</name>
    <dbReference type="NCBI Taxonomy" id="1353532"/>
    <lineage>
        <taxon>Bacteria</taxon>
        <taxon>Pseudomonadati</taxon>
        <taxon>Pseudomonadota</taxon>
        <taxon>Alphaproteobacteria</taxon>
        <taxon>Rhodospirillales</taxon>
        <taxon>Thalassospiraceae</taxon>
        <taxon>Thalassospira</taxon>
    </lineage>
</organism>
<protein>
    <submittedName>
        <fullName evidence="1">Uncharacterized protein</fullName>
    </submittedName>
</protein>
<evidence type="ECO:0000313" key="2">
    <source>
        <dbReference type="Proteomes" id="UP000027463"/>
    </source>
</evidence>
<proteinExistence type="predicted"/>
<keyword evidence="2" id="KW-1185">Reference proteome</keyword>